<dbReference type="OrthoDB" id="10345800at2759"/>
<dbReference type="Proteomes" id="UP000663828">
    <property type="component" value="Unassembled WGS sequence"/>
</dbReference>
<dbReference type="EMBL" id="CAJNOR010001075">
    <property type="protein sequence ID" value="CAF1069899.1"/>
    <property type="molecule type" value="Genomic_DNA"/>
</dbReference>
<evidence type="ECO:0000313" key="2">
    <source>
        <dbReference type="EMBL" id="CAF1069899.1"/>
    </source>
</evidence>
<evidence type="ECO:0000256" key="1">
    <source>
        <dbReference type="SAM" id="Phobius"/>
    </source>
</evidence>
<keyword evidence="4" id="KW-1185">Reference proteome</keyword>
<dbReference type="EMBL" id="CAJNOJ010000139">
    <property type="protein sequence ID" value="CAF1185255.1"/>
    <property type="molecule type" value="Genomic_DNA"/>
</dbReference>
<proteinExistence type="predicted"/>
<organism evidence="2 4">
    <name type="scientific">Adineta ricciae</name>
    <name type="common">Rotifer</name>
    <dbReference type="NCBI Taxonomy" id="249248"/>
    <lineage>
        <taxon>Eukaryota</taxon>
        <taxon>Metazoa</taxon>
        <taxon>Spiralia</taxon>
        <taxon>Gnathifera</taxon>
        <taxon>Rotifera</taxon>
        <taxon>Eurotatoria</taxon>
        <taxon>Bdelloidea</taxon>
        <taxon>Adinetida</taxon>
        <taxon>Adinetidae</taxon>
        <taxon>Adineta</taxon>
    </lineage>
</organism>
<name>A0A814LUE1_ADIRI</name>
<evidence type="ECO:0000313" key="4">
    <source>
        <dbReference type="Proteomes" id="UP000663828"/>
    </source>
</evidence>
<gene>
    <name evidence="3" type="ORF">EDS130_LOCUS24484</name>
    <name evidence="2" type="ORF">XAT740_LOCUS16750</name>
</gene>
<dbReference type="AlphaFoldDB" id="A0A814LUE1"/>
<accession>A0A814LUE1</accession>
<protein>
    <submittedName>
        <fullName evidence="2">Uncharacterized protein</fullName>
    </submittedName>
</protein>
<keyword evidence="1" id="KW-1133">Transmembrane helix</keyword>
<comment type="caution">
    <text evidence="2">The sequence shown here is derived from an EMBL/GenBank/DDBJ whole genome shotgun (WGS) entry which is preliminary data.</text>
</comment>
<dbReference type="Proteomes" id="UP000663852">
    <property type="component" value="Unassembled WGS sequence"/>
</dbReference>
<evidence type="ECO:0000313" key="3">
    <source>
        <dbReference type="EMBL" id="CAF1185255.1"/>
    </source>
</evidence>
<reference evidence="2" key="1">
    <citation type="submission" date="2021-02" db="EMBL/GenBank/DDBJ databases">
        <authorList>
            <person name="Nowell W R."/>
        </authorList>
    </citation>
    <scope>NUCLEOTIDE SEQUENCE</scope>
</reference>
<keyword evidence="1" id="KW-0472">Membrane</keyword>
<sequence length="454" mass="52989">MAEKENLSNSLESEESASLKNSKNIYLQFWYKQRKILVRSILFIFASLFLITLYSSKSVIFNEKYSNLHNYSKQETHFYGYPLKLIDNLVRDKEISFVFPVYSGHAESLLNLLRSIRNLCNDCTHVPMIIITDDASQNLIHETLHKNHSLSDPSMKQSFPNLLIKRLRDVMPYYEANKWDDNSLVVNGKYLFQSHKKMFGVLNGASTRFSLVMDADGFIFKPMSLAHISKIYLSSPYIFTAHGWSVGRDMIECAENLTGSFLSTSYTLEIMHWIYDREIVSDLNKVVLSQYPTWNVPMLFRKPYFFEVAYYHFIMSNQILYRKYMEYRVVDVRTLLGGNFSPLFQAVTTSGSGGMIERIGLSMSKFPKIYNDIIHIWKIFQIPFYRPEGDERVQLDFVLDTDAVVMTNNFMLGLYRMGMSDYWKNPQEALKNAEKQGWKSLADHLKNRTSQTRN</sequence>
<feature type="transmembrane region" description="Helical" evidence="1">
    <location>
        <begin position="36"/>
        <end position="54"/>
    </location>
</feature>
<keyword evidence="1" id="KW-0812">Transmembrane</keyword>